<keyword evidence="3 5" id="KW-1133">Transmembrane helix</keyword>
<feature type="transmembrane region" description="Helical" evidence="5">
    <location>
        <begin position="200"/>
        <end position="222"/>
    </location>
</feature>
<feature type="transmembrane region" description="Helical" evidence="5">
    <location>
        <begin position="113"/>
        <end position="134"/>
    </location>
</feature>
<dbReference type="Gene3D" id="1.20.1250.20">
    <property type="entry name" value="MFS general substrate transporter like domains"/>
    <property type="match status" value="1"/>
</dbReference>
<feature type="transmembrane region" description="Helical" evidence="5">
    <location>
        <begin position="346"/>
        <end position="369"/>
    </location>
</feature>
<feature type="domain" description="Major facilitator superfamily (MFS) profile" evidence="6">
    <location>
        <begin position="42"/>
        <end position="488"/>
    </location>
</feature>
<evidence type="ECO:0000256" key="1">
    <source>
        <dbReference type="ARBA" id="ARBA00004141"/>
    </source>
</evidence>
<feature type="transmembrane region" description="Helical" evidence="5">
    <location>
        <begin position="378"/>
        <end position="399"/>
    </location>
</feature>
<proteinExistence type="predicted"/>
<dbReference type="Proteomes" id="UP000694853">
    <property type="component" value="Unplaced"/>
</dbReference>
<name>A0A8B8K854_ABRPR</name>
<dbReference type="RefSeq" id="XP_027339318.1">
    <property type="nucleotide sequence ID" value="XM_027483517.1"/>
</dbReference>
<organism evidence="7 8">
    <name type="scientific">Abrus precatorius</name>
    <name type="common">Indian licorice</name>
    <name type="synonym">Glycine abrus</name>
    <dbReference type="NCBI Taxonomy" id="3816"/>
    <lineage>
        <taxon>Eukaryota</taxon>
        <taxon>Viridiplantae</taxon>
        <taxon>Streptophyta</taxon>
        <taxon>Embryophyta</taxon>
        <taxon>Tracheophyta</taxon>
        <taxon>Spermatophyta</taxon>
        <taxon>Magnoliopsida</taxon>
        <taxon>eudicotyledons</taxon>
        <taxon>Gunneridae</taxon>
        <taxon>Pentapetalae</taxon>
        <taxon>rosids</taxon>
        <taxon>fabids</taxon>
        <taxon>Fabales</taxon>
        <taxon>Fabaceae</taxon>
        <taxon>Papilionoideae</taxon>
        <taxon>50 kb inversion clade</taxon>
        <taxon>NPAAA clade</taxon>
        <taxon>indigoferoid/millettioid clade</taxon>
        <taxon>Abreae</taxon>
        <taxon>Abrus</taxon>
    </lineage>
</organism>
<dbReference type="InterPro" id="IPR020846">
    <property type="entry name" value="MFS_dom"/>
</dbReference>
<feature type="transmembrane region" description="Helical" evidence="5">
    <location>
        <begin position="175"/>
        <end position="193"/>
    </location>
</feature>
<gene>
    <name evidence="8" type="primary">LOC113853069</name>
</gene>
<evidence type="ECO:0000313" key="7">
    <source>
        <dbReference type="Proteomes" id="UP000694853"/>
    </source>
</evidence>
<dbReference type="SUPFAM" id="SSF103473">
    <property type="entry name" value="MFS general substrate transporter"/>
    <property type="match status" value="1"/>
</dbReference>
<dbReference type="InterPro" id="IPR005828">
    <property type="entry name" value="MFS_sugar_transport-like"/>
</dbReference>
<keyword evidence="7" id="KW-1185">Reference proteome</keyword>
<reference evidence="7" key="1">
    <citation type="journal article" date="2019" name="Toxins">
        <title>Detection of Abrin-Like and Prepropulchellin-Like Toxin Genes and Transcripts Using Whole Genome Sequencing and Full-Length Transcript Sequencing of Abrus precatorius.</title>
        <authorList>
            <person name="Hovde B.T."/>
            <person name="Daligault H.E."/>
            <person name="Hanschen E.R."/>
            <person name="Kunde Y.A."/>
            <person name="Johnson M.B."/>
            <person name="Starkenburg S.R."/>
            <person name="Johnson S.L."/>
        </authorList>
    </citation>
    <scope>NUCLEOTIDE SEQUENCE [LARGE SCALE GENOMIC DNA]</scope>
</reference>
<dbReference type="GeneID" id="113853069"/>
<dbReference type="InterPro" id="IPR036259">
    <property type="entry name" value="MFS_trans_sf"/>
</dbReference>
<keyword evidence="2 5" id="KW-0812">Transmembrane</keyword>
<dbReference type="AlphaFoldDB" id="A0A8B8K854"/>
<evidence type="ECO:0000256" key="2">
    <source>
        <dbReference type="ARBA" id="ARBA00022692"/>
    </source>
</evidence>
<dbReference type="CDD" id="cd17378">
    <property type="entry name" value="MFS_OCT_plant"/>
    <property type="match status" value="1"/>
</dbReference>
<dbReference type="PANTHER" id="PTHR24064">
    <property type="entry name" value="SOLUTE CARRIER FAMILY 22 MEMBER"/>
    <property type="match status" value="1"/>
</dbReference>
<feature type="transmembrane region" description="Helical" evidence="5">
    <location>
        <begin position="320"/>
        <end position="340"/>
    </location>
</feature>
<evidence type="ECO:0000256" key="4">
    <source>
        <dbReference type="ARBA" id="ARBA00023136"/>
    </source>
</evidence>
<dbReference type="Pfam" id="PF00083">
    <property type="entry name" value="Sugar_tr"/>
    <property type="match status" value="1"/>
</dbReference>
<feature type="transmembrane region" description="Helical" evidence="5">
    <location>
        <begin position="405"/>
        <end position="428"/>
    </location>
</feature>
<dbReference type="OrthoDB" id="5296287at2759"/>
<reference evidence="8" key="2">
    <citation type="submission" date="2025-08" db="UniProtKB">
        <authorList>
            <consortium name="RefSeq"/>
        </authorList>
    </citation>
    <scope>IDENTIFICATION</scope>
    <source>
        <tissue evidence="8">Young leaves</tissue>
    </source>
</reference>
<evidence type="ECO:0000256" key="3">
    <source>
        <dbReference type="ARBA" id="ARBA00022989"/>
    </source>
</evidence>
<sequence>MAAIKELPDSTRPLVDEEKLIPSSDEIIENGLRNFGWSGLVQCILVSIAMYFDAQQSFIAIYSDEYPTWHCTDPTICTSDSDICELPKSSWAWDGPSSKTVISDFGLQCASSFITGLPQSSFFIGCLVGSFLLATLADTSLGRKNLVVLSCLAMSITSVIIVSSTNVWIYSALKFLVGFWRSSIGTCVLVLLTEKVSTEWRFTVGIVEYFCFTLGYMCLPGIAYLNRNSSWKYLYVWTSIPAICYSVIAYLFVTESPRWLIMQGREQEAMAMLKGVSSVENGATLTSSLLKVPPKQKASIFQLYSSIAELFERSWALKRMVAIMVLGLGVGMVYFGMPLAVGNLGFNIYLAVVFNALMEIPSCVATYFLENYRRKPSILVFSIASGICCIMCVVVGNALPAAKVGLSLVAFFSAVTAYNVFLLYIIELFPTSVRNTTTSLVRQAIVFGNIFIPFFISAGRKNDIFSYGVFGVVIMSSCLTLVCLPETIGIALCDTMDQQEKKDNLSV</sequence>
<protein>
    <submittedName>
        <fullName evidence="8">Organic cation/carnitine transporter 3-like</fullName>
    </submittedName>
</protein>
<dbReference type="KEGG" id="aprc:113853069"/>
<feature type="transmembrane region" description="Helical" evidence="5">
    <location>
        <begin position="234"/>
        <end position="253"/>
    </location>
</feature>
<evidence type="ECO:0000259" key="6">
    <source>
        <dbReference type="PROSITE" id="PS50850"/>
    </source>
</evidence>
<dbReference type="PROSITE" id="PS50850">
    <property type="entry name" value="MFS"/>
    <property type="match status" value="1"/>
</dbReference>
<keyword evidence="4 5" id="KW-0472">Membrane</keyword>
<feature type="transmembrane region" description="Helical" evidence="5">
    <location>
        <begin position="464"/>
        <end position="492"/>
    </location>
</feature>
<accession>A0A8B8K854</accession>
<dbReference type="GO" id="GO:0022857">
    <property type="term" value="F:transmembrane transporter activity"/>
    <property type="evidence" value="ECO:0007669"/>
    <property type="project" value="InterPro"/>
</dbReference>
<feature type="transmembrane region" description="Helical" evidence="5">
    <location>
        <begin position="440"/>
        <end position="458"/>
    </location>
</feature>
<dbReference type="GO" id="GO:0016020">
    <property type="term" value="C:membrane"/>
    <property type="evidence" value="ECO:0007669"/>
    <property type="project" value="UniProtKB-SubCell"/>
</dbReference>
<evidence type="ECO:0000313" key="8">
    <source>
        <dbReference type="RefSeq" id="XP_027339318.1"/>
    </source>
</evidence>
<comment type="subcellular location">
    <subcellularLocation>
        <location evidence="1">Membrane</location>
        <topology evidence="1">Multi-pass membrane protein</topology>
    </subcellularLocation>
</comment>
<evidence type="ECO:0000256" key="5">
    <source>
        <dbReference type="SAM" id="Phobius"/>
    </source>
</evidence>
<feature type="transmembrane region" description="Helical" evidence="5">
    <location>
        <begin position="146"/>
        <end position="169"/>
    </location>
</feature>